<comment type="caution">
    <text evidence="1">The sequence shown here is derived from an EMBL/GenBank/DDBJ whole genome shotgun (WGS) entry which is preliminary data.</text>
</comment>
<accession>A0A0B0N6I7</accession>
<keyword evidence="2" id="KW-1185">Reference proteome</keyword>
<organism evidence="1 2">
    <name type="scientific">Gossypium arboreum</name>
    <name type="common">Tree cotton</name>
    <name type="synonym">Gossypium nanking</name>
    <dbReference type="NCBI Taxonomy" id="29729"/>
    <lineage>
        <taxon>Eukaryota</taxon>
        <taxon>Viridiplantae</taxon>
        <taxon>Streptophyta</taxon>
        <taxon>Embryophyta</taxon>
        <taxon>Tracheophyta</taxon>
        <taxon>Spermatophyta</taxon>
        <taxon>Magnoliopsida</taxon>
        <taxon>eudicotyledons</taxon>
        <taxon>Gunneridae</taxon>
        <taxon>Pentapetalae</taxon>
        <taxon>rosids</taxon>
        <taxon>malvids</taxon>
        <taxon>Malvales</taxon>
        <taxon>Malvaceae</taxon>
        <taxon>Malvoideae</taxon>
        <taxon>Gossypium</taxon>
    </lineage>
</organism>
<reference evidence="2" key="1">
    <citation type="submission" date="2014-09" db="EMBL/GenBank/DDBJ databases">
        <authorList>
            <person name="Mudge J."/>
            <person name="Ramaraj T."/>
            <person name="Lindquist I.E."/>
            <person name="Bharti A.K."/>
            <person name="Sundararajan A."/>
            <person name="Cameron C.T."/>
            <person name="Woodward J.E."/>
            <person name="May G.D."/>
            <person name="Brubaker C."/>
            <person name="Broadhvest J."/>
            <person name="Wilkins T.A."/>
        </authorList>
    </citation>
    <scope>NUCLEOTIDE SEQUENCE</scope>
    <source>
        <strain evidence="2">cv. AKA8401</strain>
    </source>
</reference>
<evidence type="ECO:0000313" key="1">
    <source>
        <dbReference type="EMBL" id="KHG08395.1"/>
    </source>
</evidence>
<dbReference type="AlphaFoldDB" id="A0A0B0N6I7"/>
<proteinExistence type="predicted"/>
<name>A0A0B0N6I7_GOSAR</name>
<protein>
    <submittedName>
        <fullName evidence="1">Uncharacterized protein</fullName>
    </submittedName>
</protein>
<dbReference type="EMBL" id="JRRC01497351">
    <property type="protein sequence ID" value="KHG08395.1"/>
    <property type="molecule type" value="Genomic_DNA"/>
</dbReference>
<evidence type="ECO:0000313" key="2">
    <source>
        <dbReference type="Proteomes" id="UP000032142"/>
    </source>
</evidence>
<dbReference type="Proteomes" id="UP000032142">
    <property type="component" value="Unassembled WGS sequence"/>
</dbReference>
<gene>
    <name evidence="1" type="ORF">F383_35626</name>
</gene>
<sequence>MKFSIDQNLRFLAHKMERETSQISPCGATITNSQNMNLRVN</sequence>